<feature type="non-terminal residue" evidence="2">
    <location>
        <position position="1"/>
    </location>
</feature>
<feature type="domain" description="Integrase catalytic" evidence="1">
    <location>
        <begin position="1"/>
        <end position="129"/>
    </location>
</feature>
<proteinExistence type="predicted"/>
<dbReference type="InterPro" id="IPR012337">
    <property type="entry name" value="RNaseH-like_sf"/>
</dbReference>
<sequence>QIDCQGLHIHIDWNYIWPMKKNGIHEFQWNLMLRDDLSGMVKMTPAKQPDTSVTLEALMEWRSQFKTPQILVSDMASYFVSTTMKEFARQINVREHVTTAYGHYNNVTIEGINKIYLALIRAAVRTQMG</sequence>
<dbReference type="AlphaFoldDB" id="A0A0H5RIU2"/>
<accession>A0A0H5RIU2</accession>
<dbReference type="Gene3D" id="3.30.420.10">
    <property type="entry name" value="Ribonuclease H-like superfamily/Ribonuclease H"/>
    <property type="match status" value="1"/>
</dbReference>
<reference evidence="2" key="1">
    <citation type="submission" date="2015-04" db="EMBL/GenBank/DDBJ databases">
        <title>The genome sequence of the plant pathogenic Rhizarian Plasmodiophora brassicae reveals insights in its biotrophic life cycle and the origin of chitin synthesis.</title>
        <authorList>
            <person name="Schwelm A."/>
            <person name="Fogelqvist J."/>
            <person name="Knaust A."/>
            <person name="Julke S."/>
            <person name="Lilja T."/>
            <person name="Dhandapani V."/>
            <person name="Bonilla-Rosso G."/>
            <person name="Karlsson M."/>
            <person name="Shevchenko A."/>
            <person name="Choi S.R."/>
            <person name="Kim H.G."/>
            <person name="Park J.Y."/>
            <person name="Lim Y.P."/>
            <person name="Ludwig-Muller J."/>
            <person name="Dixelius C."/>
        </authorList>
    </citation>
    <scope>NUCLEOTIDE SEQUENCE</scope>
    <source>
        <tissue evidence="2">Potato root galls</tissue>
    </source>
</reference>
<dbReference type="SUPFAM" id="SSF53098">
    <property type="entry name" value="Ribonuclease H-like"/>
    <property type="match status" value="1"/>
</dbReference>
<dbReference type="PROSITE" id="PS50994">
    <property type="entry name" value="INTEGRASE"/>
    <property type="match status" value="1"/>
</dbReference>
<protein>
    <recommendedName>
        <fullName evidence="1">Integrase catalytic domain-containing protein</fullName>
    </recommendedName>
</protein>
<dbReference type="EMBL" id="HACM01008172">
    <property type="protein sequence ID" value="CRZ08614.1"/>
    <property type="molecule type" value="Transcribed_RNA"/>
</dbReference>
<organism evidence="2">
    <name type="scientific">Spongospora subterranea</name>
    <dbReference type="NCBI Taxonomy" id="70186"/>
    <lineage>
        <taxon>Eukaryota</taxon>
        <taxon>Sar</taxon>
        <taxon>Rhizaria</taxon>
        <taxon>Endomyxa</taxon>
        <taxon>Phytomyxea</taxon>
        <taxon>Plasmodiophorida</taxon>
        <taxon>Plasmodiophoridae</taxon>
        <taxon>Spongospora</taxon>
    </lineage>
</organism>
<dbReference type="InterPro" id="IPR036397">
    <property type="entry name" value="RNaseH_sf"/>
</dbReference>
<dbReference type="GO" id="GO:0015074">
    <property type="term" value="P:DNA integration"/>
    <property type="evidence" value="ECO:0007669"/>
    <property type="project" value="InterPro"/>
</dbReference>
<evidence type="ECO:0000313" key="2">
    <source>
        <dbReference type="EMBL" id="CRZ08614.1"/>
    </source>
</evidence>
<name>A0A0H5RIU2_9EUKA</name>
<dbReference type="GO" id="GO:0003676">
    <property type="term" value="F:nucleic acid binding"/>
    <property type="evidence" value="ECO:0007669"/>
    <property type="project" value="InterPro"/>
</dbReference>
<evidence type="ECO:0000259" key="1">
    <source>
        <dbReference type="PROSITE" id="PS50994"/>
    </source>
</evidence>
<dbReference type="InterPro" id="IPR001584">
    <property type="entry name" value="Integrase_cat-core"/>
</dbReference>